<organism evidence="8 9">
    <name type="scientific">Poecilia latipinna</name>
    <name type="common">sailfin molly</name>
    <dbReference type="NCBI Taxonomy" id="48699"/>
    <lineage>
        <taxon>Eukaryota</taxon>
        <taxon>Metazoa</taxon>
        <taxon>Chordata</taxon>
        <taxon>Craniata</taxon>
        <taxon>Vertebrata</taxon>
        <taxon>Euteleostomi</taxon>
        <taxon>Actinopterygii</taxon>
        <taxon>Neopterygii</taxon>
        <taxon>Teleostei</taxon>
        <taxon>Neoteleostei</taxon>
        <taxon>Acanthomorphata</taxon>
        <taxon>Ovalentaria</taxon>
        <taxon>Atherinomorphae</taxon>
        <taxon>Cyprinodontiformes</taxon>
        <taxon>Poeciliidae</taxon>
        <taxon>Poeciliinae</taxon>
        <taxon>Poecilia</taxon>
    </lineage>
</organism>
<evidence type="ECO:0000256" key="6">
    <source>
        <dbReference type="ARBA" id="ARBA00023319"/>
    </source>
</evidence>
<evidence type="ECO:0000256" key="5">
    <source>
        <dbReference type="ARBA" id="ARBA00023180"/>
    </source>
</evidence>
<keyword evidence="2" id="KW-0732">Signal</keyword>
<dbReference type="Pfam" id="PF07686">
    <property type="entry name" value="V-set"/>
    <property type="match status" value="1"/>
</dbReference>
<dbReference type="Proteomes" id="UP000261500">
    <property type="component" value="Unplaced"/>
</dbReference>
<dbReference type="Gene3D" id="2.60.40.10">
    <property type="entry name" value="Immunoglobulins"/>
    <property type="match status" value="1"/>
</dbReference>
<dbReference type="SMART" id="SM00409">
    <property type="entry name" value="IG"/>
    <property type="match status" value="1"/>
</dbReference>
<keyword evidence="9" id="KW-1185">Reference proteome</keyword>
<dbReference type="FunFam" id="2.60.40.10:FF:000142">
    <property type="entry name" value="V-set domain-containing T-cell activation inhibitor 1"/>
    <property type="match status" value="1"/>
</dbReference>
<dbReference type="SMART" id="SM00408">
    <property type="entry name" value="IGc2"/>
    <property type="match status" value="1"/>
</dbReference>
<accession>A0A3B3UQH2</accession>
<evidence type="ECO:0000256" key="3">
    <source>
        <dbReference type="ARBA" id="ARBA00023136"/>
    </source>
</evidence>
<dbReference type="AlphaFoldDB" id="A0A3B3UQH2"/>
<dbReference type="GO" id="GO:1903037">
    <property type="term" value="P:regulation of leukocyte cell-cell adhesion"/>
    <property type="evidence" value="ECO:0007669"/>
    <property type="project" value="UniProtKB-ARBA"/>
</dbReference>
<dbReference type="InterPro" id="IPR036179">
    <property type="entry name" value="Ig-like_dom_sf"/>
</dbReference>
<dbReference type="InterPro" id="IPR003599">
    <property type="entry name" value="Ig_sub"/>
</dbReference>
<dbReference type="GO" id="GO:0005102">
    <property type="term" value="F:signaling receptor binding"/>
    <property type="evidence" value="ECO:0007669"/>
    <property type="project" value="TreeGrafter"/>
</dbReference>
<dbReference type="InterPro" id="IPR050504">
    <property type="entry name" value="IgSF_BTN/MOG"/>
</dbReference>
<dbReference type="InterPro" id="IPR007110">
    <property type="entry name" value="Ig-like_dom"/>
</dbReference>
<reference evidence="8" key="2">
    <citation type="submission" date="2025-09" db="UniProtKB">
        <authorList>
            <consortium name="Ensembl"/>
        </authorList>
    </citation>
    <scope>IDENTIFICATION</scope>
</reference>
<keyword evidence="6" id="KW-0393">Immunoglobulin domain</keyword>
<dbReference type="Ensembl" id="ENSPLAT00000023451.1">
    <property type="protein sequence ID" value="ENSPLAP00000014952.1"/>
    <property type="gene ID" value="ENSPLAG00000018767.1"/>
</dbReference>
<feature type="domain" description="Ig-like" evidence="7">
    <location>
        <begin position="4"/>
        <end position="114"/>
    </location>
</feature>
<evidence type="ECO:0000259" key="7">
    <source>
        <dbReference type="PROSITE" id="PS50835"/>
    </source>
</evidence>
<proteinExistence type="predicted"/>
<evidence type="ECO:0000313" key="9">
    <source>
        <dbReference type="Proteomes" id="UP000261500"/>
    </source>
</evidence>
<reference evidence="8" key="1">
    <citation type="submission" date="2025-08" db="UniProtKB">
        <authorList>
            <consortium name="Ensembl"/>
        </authorList>
    </citation>
    <scope>IDENTIFICATION</scope>
</reference>
<dbReference type="InterPro" id="IPR003598">
    <property type="entry name" value="Ig_sub2"/>
</dbReference>
<dbReference type="GO" id="GO:0001817">
    <property type="term" value="P:regulation of cytokine production"/>
    <property type="evidence" value="ECO:0007669"/>
    <property type="project" value="TreeGrafter"/>
</dbReference>
<evidence type="ECO:0000313" key="8">
    <source>
        <dbReference type="Ensembl" id="ENSPLAP00000014952.1"/>
    </source>
</evidence>
<dbReference type="STRING" id="48699.ENSPLAP00000014952"/>
<evidence type="ECO:0000256" key="1">
    <source>
        <dbReference type="ARBA" id="ARBA00004370"/>
    </source>
</evidence>
<dbReference type="InterPro" id="IPR013783">
    <property type="entry name" value="Ig-like_fold"/>
</dbReference>
<evidence type="ECO:0000256" key="2">
    <source>
        <dbReference type="ARBA" id="ARBA00022729"/>
    </source>
</evidence>
<dbReference type="GO" id="GO:0009897">
    <property type="term" value="C:external side of plasma membrane"/>
    <property type="evidence" value="ECO:0007669"/>
    <property type="project" value="TreeGrafter"/>
</dbReference>
<evidence type="ECO:0000256" key="4">
    <source>
        <dbReference type="ARBA" id="ARBA00023157"/>
    </source>
</evidence>
<protein>
    <recommendedName>
        <fullName evidence="7">Ig-like domain-containing protein</fullName>
    </recommendedName>
</protein>
<dbReference type="InterPro" id="IPR013106">
    <property type="entry name" value="Ig_V-set"/>
</dbReference>
<dbReference type="GO" id="GO:0050863">
    <property type="term" value="P:regulation of T cell activation"/>
    <property type="evidence" value="ECO:0007669"/>
    <property type="project" value="UniProtKB-ARBA"/>
</dbReference>
<sequence>MVSPVEYKVFGPSKPVTAEEKDAVLQCRVEPELDVTSLTVEWKLQDKLVHRYRSSDDDLVSQDPKFKGRTTLFRKEMVQGNIYLKVTNVTQEDAGNYTCIVSKLQGQVKKATVTLNVGEFWLLVPLQLMFRARGGVQTWTCADVRIFADWQVFKYFFFKEKSDIVISGFF</sequence>
<dbReference type="PANTHER" id="PTHR24100:SF151">
    <property type="entry name" value="ICOS LIGAND"/>
    <property type="match status" value="1"/>
</dbReference>
<dbReference type="PANTHER" id="PTHR24100">
    <property type="entry name" value="BUTYROPHILIN"/>
    <property type="match status" value="1"/>
</dbReference>
<keyword evidence="3" id="KW-0472">Membrane</keyword>
<keyword evidence="5" id="KW-0325">Glycoprotein</keyword>
<name>A0A3B3UQH2_9TELE</name>
<dbReference type="SUPFAM" id="SSF48726">
    <property type="entry name" value="Immunoglobulin"/>
    <property type="match status" value="1"/>
</dbReference>
<dbReference type="PROSITE" id="PS50835">
    <property type="entry name" value="IG_LIKE"/>
    <property type="match status" value="1"/>
</dbReference>
<dbReference type="GO" id="GO:0050852">
    <property type="term" value="P:T cell receptor signaling pathway"/>
    <property type="evidence" value="ECO:0007669"/>
    <property type="project" value="TreeGrafter"/>
</dbReference>
<dbReference type="GeneTree" id="ENSGT00990000204085"/>
<keyword evidence="4" id="KW-1015">Disulfide bond</keyword>
<comment type="subcellular location">
    <subcellularLocation>
        <location evidence="1">Membrane</location>
    </subcellularLocation>
</comment>